<feature type="region of interest" description="Disordered" evidence="1">
    <location>
        <begin position="47"/>
        <end position="71"/>
    </location>
</feature>
<dbReference type="GeneID" id="55609256"/>
<keyword evidence="3" id="KW-1185">Reference proteome</keyword>
<gene>
    <name evidence="2" type="primary">114</name>
    <name evidence="2" type="ORF">SEA_ANNADREAMY_114</name>
</gene>
<proteinExistence type="predicted"/>
<sequence length="71" mass="8372">MDDIRTVSDEDLNRPGPYSLTDYRAAEELGITVQRMVEINDVWSKHAGENARERMRRRKERLANQQRTVVK</sequence>
<protein>
    <submittedName>
        <fullName evidence="2">Uncharacterized protein</fullName>
    </submittedName>
</protein>
<evidence type="ECO:0000313" key="3">
    <source>
        <dbReference type="Proteomes" id="UP000259354"/>
    </source>
</evidence>
<dbReference type="Proteomes" id="UP000259354">
    <property type="component" value="Segment"/>
</dbReference>
<organism evidence="2 3">
    <name type="scientific">Streptomyces phage Annadreamy</name>
    <dbReference type="NCBI Taxonomy" id="2250335"/>
    <lineage>
        <taxon>Viruses</taxon>
        <taxon>Duplodnaviria</taxon>
        <taxon>Heunggongvirae</taxon>
        <taxon>Uroviricota</taxon>
        <taxon>Caudoviricetes</taxon>
        <taxon>Stanwilliamsviridae</taxon>
        <taxon>Loccivirinae</taxon>
        <taxon>Annadreamyvirus</taxon>
        <taxon>Annadreamyvirus annadreamy</taxon>
    </lineage>
</organism>
<dbReference type="KEGG" id="vg:55609256"/>
<evidence type="ECO:0000313" key="2">
    <source>
        <dbReference type="EMBL" id="AXG66218.1"/>
    </source>
</evidence>
<dbReference type="EMBL" id="MH536811">
    <property type="protein sequence ID" value="AXG66218.1"/>
    <property type="molecule type" value="Genomic_DNA"/>
</dbReference>
<reference evidence="2 3" key="1">
    <citation type="submission" date="2018-06" db="EMBL/GenBank/DDBJ databases">
        <authorList>
            <person name="Moussa A."/>
            <person name="Couoh J.M."/>
            <person name="Harbem L."/>
            <person name="Okocha J.C."/>
            <person name="Taylor D."/>
            <person name="Teutsch A.B."/>
            <person name="Smith B.R."/>
            <person name="Suri N."/>
            <person name="Layton S.R."/>
            <person name="Kim T."/>
            <person name="Hughes L.E."/>
            <person name="Garlena R.A."/>
            <person name="Russell D.A."/>
            <person name="Pope W.H."/>
            <person name="Jacobs-Sera D."/>
            <person name="Hatfull G.F."/>
        </authorList>
    </citation>
    <scope>NUCLEOTIDE SEQUENCE [LARGE SCALE GENOMIC DNA]</scope>
</reference>
<name>A0A345GTE6_9CAUD</name>
<accession>A0A345GTE6</accession>
<dbReference type="RefSeq" id="YP_009839067.1">
    <property type="nucleotide sequence ID" value="NC_048719.1"/>
</dbReference>
<evidence type="ECO:0000256" key="1">
    <source>
        <dbReference type="SAM" id="MobiDB-lite"/>
    </source>
</evidence>